<dbReference type="Proteomes" id="UP001140510">
    <property type="component" value="Unassembled WGS sequence"/>
</dbReference>
<evidence type="ECO:0000313" key="2">
    <source>
        <dbReference type="EMBL" id="KAJ4398628.1"/>
    </source>
</evidence>
<accession>A0A9W9D3S9</accession>
<organism evidence="2 3">
    <name type="scientific">Didymella pomorum</name>
    <dbReference type="NCBI Taxonomy" id="749634"/>
    <lineage>
        <taxon>Eukaryota</taxon>
        <taxon>Fungi</taxon>
        <taxon>Dikarya</taxon>
        <taxon>Ascomycota</taxon>
        <taxon>Pezizomycotina</taxon>
        <taxon>Dothideomycetes</taxon>
        <taxon>Pleosporomycetidae</taxon>
        <taxon>Pleosporales</taxon>
        <taxon>Pleosporineae</taxon>
        <taxon>Didymellaceae</taxon>
        <taxon>Didymella</taxon>
    </lineage>
</organism>
<evidence type="ECO:0000313" key="3">
    <source>
        <dbReference type="Proteomes" id="UP001140510"/>
    </source>
</evidence>
<dbReference type="AlphaFoldDB" id="A0A9W9D3S9"/>
<proteinExistence type="predicted"/>
<keyword evidence="3" id="KW-1185">Reference proteome</keyword>
<gene>
    <name evidence="2" type="ORF">N0V91_010060</name>
</gene>
<dbReference type="OrthoDB" id="3766157at2759"/>
<sequence>MQLTPILVSGLSLTALASSAPVEPSSTSSVTAPITFRQDTRTQKYRCAGRDVIRCETPRAEVASVCIPIDTCESFCFLHDNGAACVDMGAPPVPKVPVSARIAARAASSEEHERNECSKDRTGVLICRYGFCSIGYYCKAGFDCQDGSFTCVPKSPPLGTVMSEVRDVPPQAEVEAIESNDNTSYTCSEDRASVLRCLYGFCSTDCYCADGHPCVDNPARCKKMLNAQSDQ</sequence>
<protein>
    <submittedName>
        <fullName evidence="2">Uncharacterized protein</fullName>
    </submittedName>
</protein>
<dbReference type="EMBL" id="JAPEVA010000125">
    <property type="protein sequence ID" value="KAJ4398628.1"/>
    <property type="molecule type" value="Genomic_DNA"/>
</dbReference>
<feature type="chain" id="PRO_5040972759" evidence="1">
    <location>
        <begin position="20"/>
        <end position="231"/>
    </location>
</feature>
<comment type="caution">
    <text evidence="2">The sequence shown here is derived from an EMBL/GenBank/DDBJ whole genome shotgun (WGS) entry which is preliminary data.</text>
</comment>
<name>A0A9W9D3S9_9PLEO</name>
<reference evidence="2" key="1">
    <citation type="submission" date="2022-10" db="EMBL/GenBank/DDBJ databases">
        <title>Tapping the CABI collections for fungal endophytes: first genome assemblies for Collariella, Neodidymelliopsis, Ascochyta clinopodiicola, Didymella pomorum, Didymosphaeria variabile, Neocosmospora piperis and Neocucurbitaria cava.</title>
        <authorList>
            <person name="Hill R."/>
        </authorList>
    </citation>
    <scope>NUCLEOTIDE SEQUENCE</scope>
    <source>
        <strain evidence="2">IMI 355091</strain>
    </source>
</reference>
<keyword evidence="1" id="KW-0732">Signal</keyword>
<evidence type="ECO:0000256" key="1">
    <source>
        <dbReference type="SAM" id="SignalP"/>
    </source>
</evidence>
<feature type="signal peptide" evidence="1">
    <location>
        <begin position="1"/>
        <end position="19"/>
    </location>
</feature>